<dbReference type="Proteomes" id="UP000553059">
    <property type="component" value="Unassembled WGS sequence"/>
</dbReference>
<sequence>MRLDINSKYCITSDERQFIVNQKGISGEKSEKPGEETLRPIGYFGTLNSCLKFLVNKQIRDSDCRSFMEVVSLVKSLHDEIDQLCNFDTSKEMENG</sequence>
<organism evidence="2 3">
    <name type="scientific">Desulfitobacterium dehalogenans</name>
    <dbReference type="NCBI Taxonomy" id="36854"/>
    <lineage>
        <taxon>Bacteria</taxon>
        <taxon>Bacillati</taxon>
        <taxon>Bacillota</taxon>
        <taxon>Clostridia</taxon>
        <taxon>Eubacteriales</taxon>
        <taxon>Desulfitobacteriaceae</taxon>
        <taxon>Desulfitobacterium</taxon>
    </lineage>
</organism>
<evidence type="ECO:0000259" key="1">
    <source>
        <dbReference type="Pfam" id="PF17399"/>
    </source>
</evidence>
<evidence type="ECO:0000313" key="2">
    <source>
        <dbReference type="EMBL" id="HHY26426.1"/>
    </source>
</evidence>
<evidence type="ECO:0000313" key="3">
    <source>
        <dbReference type="Proteomes" id="UP000553059"/>
    </source>
</evidence>
<dbReference type="InterPro" id="IPR035404">
    <property type="entry name" value="DUF5405"/>
</dbReference>
<gene>
    <name evidence="2" type="ORF">GX523_06710</name>
</gene>
<dbReference type="EMBL" id="DUTF01000150">
    <property type="protein sequence ID" value="HHY26426.1"/>
    <property type="molecule type" value="Genomic_DNA"/>
</dbReference>
<feature type="domain" description="DUF5405" evidence="1">
    <location>
        <begin position="4"/>
        <end position="77"/>
    </location>
</feature>
<reference evidence="2 3" key="1">
    <citation type="journal article" date="2020" name="Biotechnol. Biofuels">
        <title>New insights from the biogas microbiome by comprehensive genome-resolved metagenomics of nearly 1600 species originating from multiple anaerobic digesters.</title>
        <authorList>
            <person name="Campanaro S."/>
            <person name="Treu L."/>
            <person name="Rodriguez-R L.M."/>
            <person name="Kovalovszki A."/>
            <person name="Ziels R.M."/>
            <person name="Maus I."/>
            <person name="Zhu X."/>
            <person name="Kougias P.G."/>
            <person name="Basile A."/>
            <person name="Luo G."/>
            <person name="Schluter A."/>
            <person name="Konstantinidis K.T."/>
            <person name="Angelidaki I."/>
        </authorList>
    </citation>
    <scope>NUCLEOTIDE SEQUENCE [LARGE SCALE GENOMIC DNA]</scope>
    <source>
        <strain evidence="2">AS05jafATM_4</strain>
    </source>
</reference>
<dbReference type="Pfam" id="PF17399">
    <property type="entry name" value="DUF5405"/>
    <property type="match status" value="1"/>
</dbReference>
<protein>
    <submittedName>
        <fullName evidence="2">Replication initiation protein</fullName>
    </submittedName>
</protein>
<proteinExistence type="predicted"/>
<dbReference type="AlphaFoldDB" id="A0A7C6Z3V4"/>
<comment type="caution">
    <text evidence="2">The sequence shown here is derived from an EMBL/GenBank/DDBJ whole genome shotgun (WGS) entry which is preliminary data.</text>
</comment>
<accession>A0A7C6Z3V4</accession>
<name>A0A7C6Z3V4_9FIRM</name>